<sequence>HARKCKQQFEAVRRNYEAGLPVPKTGENGRPLPRKWTIPTTAKEVEDFIACLKRSESSPHPNIRLFEFLRNLYSEAQRTSREQRNEAQSAILLQYYRPDFVGKKGKNPPASGVDPAPTISPSTSASADSQAVSKPVRPAKHAELMPYIAWLRNEGSTSTTLPFGIQFVEDALRACAARGYRFYMLRSPPSRHVLTPDLYTDYIRDHPLPESGSHGPTIYPGDFANINTTVLAEFFQQDSVTIADIEDAAYWAACWLADATFKDVESDIALTGLRHRILPLLISQGIPAGYNENLHYPDGRIIQFNSGISFNIPGATLVPPTSIHTTSTTAAPFTASNPIPSNTTIDDSQNTTPLAGPPTVSTSIDTEVSDAPLAPESEQK</sequence>
<comment type="caution">
    <text evidence="2">The sequence shown here is derived from an EMBL/GenBank/DDBJ whole genome shotgun (WGS) entry which is preliminary data.</text>
</comment>
<feature type="compositionally biased region" description="Low complexity" evidence="1">
    <location>
        <begin position="114"/>
        <end position="129"/>
    </location>
</feature>
<name>A0ABR3F896_9AGAR</name>
<feature type="region of interest" description="Disordered" evidence="1">
    <location>
        <begin position="104"/>
        <end position="136"/>
    </location>
</feature>
<feature type="non-terminal residue" evidence="2">
    <location>
        <position position="1"/>
    </location>
</feature>
<organism evidence="2 3">
    <name type="scientific">Marasmius crinis-equi</name>
    <dbReference type="NCBI Taxonomy" id="585013"/>
    <lineage>
        <taxon>Eukaryota</taxon>
        <taxon>Fungi</taxon>
        <taxon>Dikarya</taxon>
        <taxon>Basidiomycota</taxon>
        <taxon>Agaricomycotina</taxon>
        <taxon>Agaricomycetes</taxon>
        <taxon>Agaricomycetidae</taxon>
        <taxon>Agaricales</taxon>
        <taxon>Marasmiineae</taxon>
        <taxon>Marasmiaceae</taxon>
        <taxon>Marasmius</taxon>
    </lineage>
</organism>
<feature type="compositionally biased region" description="Polar residues" evidence="1">
    <location>
        <begin position="337"/>
        <end position="366"/>
    </location>
</feature>
<evidence type="ECO:0000313" key="3">
    <source>
        <dbReference type="Proteomes" id="UP001465976"/>
    </source>
</evidence>
<protein>
    <submittedName>
        <fullName evidence="2">Uncharacterized protein</fullName>
    </submittedName>
</protein>
<dbReference type="EMBL" id="JBAHYK010000763">
    <property type="protein sequence ID" value="KAL0571478.1"/>
    <property type="molecule type" value="Genomic_DNA"/>
</dbReference>
<evidence type="ECO:0000313" key="2">
    <source>
        <dbReference type="EMBL" id="KAL0571478.1"/>
    </source>
</evidence>
<accession>A0ABR3F896</accession>
<proteinExistence type="predicted"/>
<gene>
    <name evidence="2" type="ORF">V5O48_010482</name>
</gene>
<feature type="compositionally biased region" description="Low complexity" evidence="1">
    <location>
        <begin position="326"/>
        <end position="336"/>
    </location>
</feature>
<reference evidence="2 3" key="1">
    <citation type="submission" date="2024-02" db="EMBL/GenBank/DDBJ databases">
        <title>A draft genome for the cacao thread blight pathogen Marasmius crinis-equi.</title>
        <authorList>
            <person name="Cohen S.P."/>
            <person name="Baruah I.K."/>
            <person name="Amoako-Attah I."/>
            <person name="Bukari Y."/>
            <person name="Meinhardt L.W."/>
            <person name="Bailey B.A."/>
        </authorList>
    </citation>
    <scope>NUCLEOTIDE SEQUENCE [LARGE SCALE GENOMIC DNA]</scope>
    <source>
        <strain evidence="2 3">GH-76</strain>
    </source>
</reference>
<evidence type="ECO:0000256" key="1">
    <source>
        <dbReference type="SAM" id="MobiDB-lite"/>
    </source>
</evidence>
<feature type="region of interest" description="Disordered" evidence="1">
    <location>
        <begin position="326"/>
        <end position="380"/>
    </location>
</feature>
<keyword evidence="3" id="KW-1185">Reference proteome</keyword>
<dbReference type="Proteomes" id="UP001465976">
    <property type="component" value="Unassembled WGS sequence"/>
</dbReference>